<keyword evidence="4 6" id="KW-0449">Lipoprotein</keyword>
<keyword evidence="6" id="KW-0472">Membrane</keyword>
<evidence type="ECO:0000256" key="5">
    <source>
        <dbReference type="ARBA" id="ARBA00023289"/>
    </source>
</evidence>
<dbReference type="GO" id="GO:0005525">
    <property type="term" value="F:GTP binding"/>
    <property type="evidence" value="ECO:0007669"/>
    <property type="project" value="UniProtKB-UniRule"/>
</dbReference>
<keyword evidence="3 6" id="KW-0342">GTP-binding</keyword>
<comment type="subcellular location">
    <subcellularLocation>
        <location evidence="6">Membrane</location>
        <topology evidence="6">Lipid-anchor</topology>
    </subcellularLocation>
</comment>
<dbReference type="GO" id="GO:0005770">
    <property type="term" value="C:late endosome"/>
    <property type="evidence" value="ECO:0007669"/>
    <property type="project" value="TreeGrafter"/>
</dbReference>
<evidence type="ECO:0000313" key="8">
    <source>
        <dbReference type="Proteomes" id="UP000015104"/>
    </source>
</evidence>
<dbReference type="GO" id="GO:0090385">
    <property type="term" value="P:phagosome-lysosome fusion"/>
    <property type="evidence" value="ECO:0007669"/>
    <property type="project" value="TreeGrafter"/>
</dbReference>
<dbReference type="PANTHER" id="PTHR47981">
    <property type="entry name" value="RAB FAMILY"/>
    <property type="match status" value="1"/>
</dbReference>
<gene>
    <name evidence="7" type="primary">107368340</name>
</gene>
<evidence type="ECO:0000256" key="3">
    <source>
        <dbReference type="ARBA" id="ARBA00023134"/>
    </source>
</evidence>
<dbReference type="SMART" id="SM00176">
    <property type="entry name" value="RAN"/>
    <property type="match status" value="1"/>
</dbReference>
<dbReference type="SMART" id="SM00174">
    <property type="entry name" value="RHO"/>
    <property type="match status" value="1"/>
</dbReference>
<dbReference type="PROSITE" id="PS51419">
    <property type="entry name" value="RAB"/>
    <property type="match status" value="1"/>
</dbReference>
<dbReference type="SUPFAM" id="SSF52540">
    <property type="entry name" value="P-loop containing nucleoside triphosphate hydrolases"/>
    <property type="match status" value="1"/>
</dbReference>
<dbReference type="OMA" id="SIIQRYC"/>
<protein>
    <recommendedName>
        <fullName evidence="6">Ras-related protein Rab</fullName>
    </recommendedName>
</protein>
<accession>T1KXM9</accession>
<reference evidence="8" key="1">
    <citation type="submission" date="2011-08" db="EMBL/GenBank/DDBJ databases">
        <authorList>
            <person name="Rombauts S."/>
        </authorList>
    </citation>
    <scope>NUCLEOTIDE SEQUENCE</scope>
    <source>
        <strain evidence="8">London</strain>
    </source>
</reference>
<dbReference type="SMART" id="SM00175">
    <property type="entry name" value="RAB"/>
    <property type="match status" value="1"/>
</dbReference>
<evidence type="ECO:0000256" key="4">
    <source>
        <dbReference type="ARBA" id="ARBA00023288"/>
    </source>
</evidence>
<dbReference type="EMBL" id="CAEY01000696">
    <property type="status" value="NOT_ANNOTATED_CDS"/>
    <property type="molecule type" value="Genomic_DNA"/>
</dbReference>
<dbReference type="OrthoDB" id="1436450at2759"/>
<comment type="function">
    <text evidence="6">The small GTPases Rab are key regulators in vesicle trafficking.</text>
</comment>
<dbReference type="InterPro" id="IPR030697">
    <property type="entry name" value="Rab29/Rab38/Rab32"/>
</dbReference>
<dbReference type="GO" id="GO:0016020">
    <property type="term" value="C:membrane"/>
    <property type="evidence" value="ECO:0007669"/>
    <property type="project" value="UniProtKB-SubCell"/>
</dbReference>
<name>T1KXM9_TETUR</name>
<dbReference type="KEGG" id="tut:107368340"/>
<dbReference type="FunFam" id="3.40.50.300:FF:000222">
    <property type="entry name" value="RAB32, member RAS oncogene family"/>
    <property type="match status" value="1"/>
</dbReference>
<reference evidence="7" key="2">
    <citation type="submission" date="2015-06" db="UniProtKB">
        <authorList>
            <consortium name="EnsemblMetazoa"/>
        </authorList>
    </citation>
    <scope>IDENTIFICATION</scope>
</reference>
<evidence type="ECO:0000256" key="2">
    <source>
        <dbReference type="ARBA" id="ARBA00022741"/>
    </source>
</evidence>
<comment type="similarity">
    <text evidence="1 6">Belongs to the small GTPase superfamily. Rab family.</text>
</comment>
<dbReference type="GO" id="GO:0005802">
    <property type="term" value="C:trans-Golgi network"/>
    <property type="evidence" value="ECO:0007669"/>
    <property type="project" value="UniProtKB-UniRule"/>
</dbReference>
<dbReference type="eggNOG" id="KOG4423">
    <property type="taxonomic scope" value="Eukaryota"/>
</dbReference>
<keyword evidence="2 6" id="KW-0547">Nucleotide-binding</keyword>
<evidence type="ECO:0000313" key="7">
    <source>
        <dbReference type="EnsemblMetazoa" id="tetur26g00740.1"/>
    </source>
</evidence>
<dbReference type="Proteomes" id="UP000015104">
    <property type="component" value="Unassembled WGS sequence"/>
</dbReference>
<dbReference type="Pfam" id="PF00071">
    <property type="entry name" value="Ras"/>
    <property type="match status" value="1"/>
</dbReference>
<dbReference type="EnsemblMetazoa" id="tetur26g00740.1">
    <property type="protein sequence ID" value="tetur26g00740.1"/>
    <property type="gene ID" value="tetur26g00740"/>
</dbReference>
<dbReference type="STRING" id="32264.T1KXM9"/>
<evidence type="ECO:0000256" key="1">
    <source>
        <dbReference type="ARBA" id="ARBA00006270"/>
    </source>
</evidence>
<dbReference type="PANTHER" id="PTHR47981:SF39">
    <property type="entry name" value="RAS-RELATED PROTEIN RAB"/>
    <property type="match status" value="1"/>
</dbReference>
<dbReference type="PRINTS" id="PR00449">
    <property type="entry name" value="RASTRNSFRMNG"/>
</dbReference>
<dbReference type="NCBIfam" id="TIGR00231">
    <property type="entry name" value="small_GTP"/>
    <property type="match status" value="1"/>
</dbReference>
<proteinExistence type="inferred from homology"/>
<dbReference type="CDD" id="cd04107">
    <property type="entry name" value="Rab32_Rab38"/>
    <property type="match status" value="1"/>
</dbReference>
<dbReference type="SMART" id="SM00173">
    <property type="entry name" value="RAS"/>
    <property type="match status" value="1"/>
</dbReference>
<sequence>MSADHSSSDSSEPSVEISRNNKDRKVWKILILGEVSVGKTSLIKRYVHNFFSQHYRPTIGVDFALKQLVWEDESVIMLQLWDIAGQERFESMNRVYYKGAVGSFILTDAANPDSFKSAVRWKKDFDAKVNMEDGQPAPSILLVNKCDLEKVGMASDVVQLHSFAQENGFLTWCYVSAKENIGIDDAAKTLIRKILARIDGDEKEKTIEPRQSDVKVLTRQAMIDLTANRQEEVVEKSKCSC</sequence>
<dbReference type="InterPro" id="IPR001806">
    <property type="entry name" value="Small_GTPase"/>
</dbReference>
<dbReference type="GO" id="GO:0008333">
    <property type="term" value="P:endosome to lysosome transport"/>
    <property type="evidence" value="ECO:0007669"/>
    <property type="project" value="TreeGrafter"/>
</dbReference>
<dbReference type="GO" id="GO:0045335">
    <property type="term" value="C:phagocytic vesicle"/>
    <property type="evidence" value="ECO:0007669"/>
    <property type="project" value="TreeGrafter"/>
</dbReference>
<dbReference type="InterPro" id="IPR005225">
    <property type="entry name" value="Small_GTP-bd"/>
</dbReference>
<evidence type="ECO:0000256" key="6">
    <source>
        <dbReference type="RuleBase" id="RU367128"/>
    </source>
</evidence>
<dbReference type="PROSITE" id="PS51421">
    <property type="entry name" value="RAS"/>
    <property type="match status" value="1"/>
</dbReference>
<dbReference type="GO" id="GO:0003924">
    <property type="term" value="F:GTPase activity"/>
    <property type="evidence" value="ECO:0007669"/>
    <property type="project" value="UniProtKB-UniRule"/>
</dbReference>
<organism evidence="7 8">
    <name type="scientific">Tetranychus urticae</name>
    <name type="common">Two-spotted spider mite</name>
    <dbReference type="NCBI Taxonomy" id="32264"/>
    <lineage>
        <taxon>Eukaryota</taxon>
        <taxon>Metazoa</taxon>
        <taxon>Ecdysozoa</taxon>
        <taxon>Arthropoda</taxon>
        <taxon>Chelicerata</taxon>
        <taxon>Arachnida</taxon>
        <taxon>Acari</taxon>
        <taxon>Acariformes</taxon>
        <taxon>Trombidiformes</taxon>
        <taxon>Prostigmata</taxon>
        <taxon>Eleutherengona</taxon>
        <taxon>Raphignathae</taxon>
        <taxon>Tetranychoidea</taxon>
        <taxon>Tetranychidae</taxon>
        <taxon>Tetranychus</taxon>
    </lineage>
</organism>
<dbReference type="GO" id="GO:0005764">
    <property type="term" value="C:lysosome"/>
    <property type="evidence" value="ECO:0007669"/>
    <property type="project" value="TreeGrafter"/>
</dbReference>
<keyword evidence="8" id="KW-1185">Reference proteome</keyword>
<dbReference type="Gene3D" id="3.40.50.300">
    <property type="entry name" value="P-loop containing nucleotide triphosphate hydrolases"/>
    <property type="match status" value="1"/>
</dbReference>
<dbReference type="HOGENOM" id="CLU_041217_10_6_1"/>
<dbReference type="AlphaFoldDB" id="T1KXM9"/>
<keyword evidence="5 6" id="KW-0636">Prenylation</keyword>
<dbReference type="InterPro" id="IPR027417">
    <property type="entry name" value="P-loop_NTPase"/>
</dbReference>